<gene>
    <name evidence="3" type="ORF">MJO52_03695</name>
</gene>
<feature type="domain" description="Tail specific protease" evidence="2">
    <location>
        <begin position="103"/>
        <end position="296"/>
    </location>
</feature>
<name>A0ABY4VD90_9GAMM</name>
<reference evidence="3" key="1">
    <citation type="submission" date="2022-02" db="EMBL/GenBank/DDBJ databases">
        <title>Coral-associated bacteria.</title>
        <authorList>
            <person name="Tang K."/>
            <person name="Wang X."/>
        </authorList>
    </citation>
    <scope>NUCLEOTIDE SEQUENCE</scope>
    <source>
        <strain evidence="3">SCSIO 43006</strain>
    </source>
</reference>
<evidence type="ECO:0000313" key="3">
    <source>
        <dbReference type="EMBL" id="USD22248.1"/>
    </source>
</evidence>
<evidence type="ECO:0000259" key="2">
    <source>
        <dbReference type="SMART" id="SM00245"/>
    </source>
</evidence>
<dbReference type="InterPro" id="IPR029045">
    <property type="entry name" value="ClpP/crotonase-like_dom_sf"/>
</dbReference>
<organism evidence="3 4">
    <name type="scientific">Microbulbifer variabilis</name>
    <dbReference type="NCBI Taxonomy" id="266805"/>
    <lineage>
        <taxon>Bacteria</taxon>
        <taxon>Pseudomonadati</taxon>
        <taxon>Pseudomonadota</taxon>
        <taxon>Gammaproteobacteria</taxon>
        <taxon>Cellvibrionales</taxon>
        <taxon>Microbulbiferaceae</taxon>
        <taxon>Microbulbifer</taxon>
    </lineage>
</organism>
<dbReference type="Proteomes" id="UP001055658">
    <property type="component" value="Chromosome"/>
</dbReference>
<dbReference type="RefSeq" id="WP_252084610.1">
    <property type="nucleotide sequence ID" value="NZ_CP092418.1"/>
</dbReference>
<dbReference type="CDD" id="cd07563">
    <property type="entry name" value="Peptidase_S41_IRBP"/>
    <property type="match status" value="1"/>
</dbReference>
<dbReference type="Pfam" id="PF03572">
    <property type="entry name" value="Peptidase_S41"/>
    <property type="match status" value="1"/>
</dbReference>
<dbReference type="PANTHER" id="PTHR11261">
    <property type="entry name" value="INTERPHOTORECEPTOR RETINOID-BINDING PROTEIN"/>
    <property type="match status" value="1"/>
</dbReference>
<dbReference type="Gene3D" id="3.30.750.44">
    <property type="match status" value="1"/>
</dbReference>
<dbReference type="PANTHER" id="PTHR11261:SF3">
    <property type="entry name" value="RETINOL-BINDING PROTEIN 3"/>
    <property type="match status" value="1"/>
</dbReference>
<accession>A0ABY4VD90</accession>
<keyword evidence="4" id="KW-1185">Reference proteome</keyword>
<dbReference type="Gene3D" id="3.90.226.10">
    <property type="entry name" value="2-enoyl-CoA Hydratase, Chain A, domain 1"/>
    <property type="match status" value="1"/>
</dbReference>
<dbReference type="InterPro" id="IPR005151">
    <property type="entry name" value="Tail-specific_protease"/>
</dbReference>
<dbReference type="SUPFAM" id="SSF52096">
    <property type="entry name" value="ClpP/crotonase"/>
    <property type="match status" value="1"/>
</dbReference>
<feature type="chain" id="PRO_5045818132" evidence="1">
    <location>
        <begin position="20"/>
        <end position="339"/>
    </location>
</feature>
<dbReference type="EMBL" id="CP092418">
    <property type="protein sequence ID" value="USD22248.1"/>
    <property type="molecule type" value="Genomic_DNA"/>
</dbReference>
<keyword evidence="1" id="KW-0732">Signal</keyword>
<dbReference type="SMART" id="SM00245">
    <property type="entry name" value="TSPc"/>
    <property type="match status" value="1"/>
</dbReference>
<feature type="signal peptide" evidence="1">
    <location>
        <begin position="1"/>
        <end position="19"/>
    </location>
</feature>
<proteinExistence type="predicted"/>
<evidence type="ECO:0000256" key="1">
    <source>
        <dbReference type="SAM" id="SignalP"/>
    </source>
</evidence>
<sequence>MKKYLAVVFLLISSHGFSATFSAEQKKSLIDALELEISNRYILQENIPSIRESLQKIAHSEALKKIKTPKQTADLLTKALEKHDKHFGVRWYDPNIPNKQPKREDWFSKLGRKNSGFTRVEVLEGNIGYIDFWGFDHVNEVSKKRLEAVMTLIEDTDAIIFDLRNNGGGDGNMGRLISSYLFEKPTHLNSIYWRATDSTTEFWTFETLNGKRKAKVPVFVLTSKDTFSAAEAFTYYLKHLKRATIIGEVTKGGAHPIQFLSLDKEFKVSIPIARAVNPITKSNWEGTGVLPDIIASKEEAFDIAYQKSLHIIQNTTNNPQQLKEVSEQLEVMTNKEKLD</sequence>
<evidence type="ECO:0000313" key="4">
    <source>
        <dbReference type="Proteomes" id="UP001055658"/>
    </source>
</evidence>
<protein>
    <submittedName>
        <fullName evidence="3">S41 family peptidase</fullName>
    </submittedName>
</protein>